<dbReference type="AlphaFoldDB" id="A0A4P9VY20"/>
<evidence type="ECO:0000313" key="2">
    <source>
        <dbReference type="Proteomes" id="UP000269721"/>
    </source>
</evidence>
<gene>
    <name evidence="1" type="ORF">BDK51DRAFT_30007</name>
</gene>
<proteinExistence type="predicted"/>
<name>A0A4P9VY20_9FUNG</name>
<reference evidence="2" key="1">
    <citation type="journal article" date="2018" name="Nat. Microbiol.">
        <title>Leveraging single-cell genomics to expand the fungal tree of life.</title>
        <authorList>
            <person name="Ahrendt S.R."/>
            <person name="Quandt C.A."/>
            <person name="Ciobanu D."/>
            <person name="Clum A."/>
            <person name="Salamov A."/>
            <person name="Andreopoulos B."/>
            <person name="Cheng J.F."/>
            <person name="Woyke T."/>
            <person name="Pelin A."/>
            <person name="Henrissat B."/>
            <person name="Reynolds N.K."/>
            <person name="Benny G.L."/>
            <person name="Smith M.E."/>
            <person name="James T.Y."/>
            <person name="Grigoriev I.V."/>
        </authorList>
    </citation>
    <scope>NUCLEOTIDE SEQUENCE [LARGE SCALE GENOMIC DNA]</scope>
</reference>
<dbReference type="Proteomes" id="UP000269721">
    <property type="component" value="Unassembled WGS sequence"/>
</dbReference>
<dbReference type="EMBL" id="ML001533">
    <property type="protein sequence ID" value="RKO83200.1"/>
    <property type="molecule type" value="Genomic_DNA"/>
</dbReference>
<accession>A0A4P9VY20</accession>
<protein>
    <submittedName>
        <fullName evidence="1">Uncharacterized protein</fullName>
    </submittedName>
</protein>
<keyword evidence="2" id="KW-1185">Reference proteome</keyword>
<organism evidence="1 2">
    <name type="scientific">Blyttiomyces helicus</name>
    <dbReference type="NCBI Taxonomy" id="388810"/>
    <lineage>
        <taxon>Eukaryota</taxon>
        <taxon>Fungi</taxon>
        <taxon>Fungi incertae sedis</taxon>
        <taxon>Chytridiomycota</taxon>
        <taxon>Chytridiomycota incertae sedis</taxon>
        <taxon>Chytridiomycetes</taxon>
        <taxon>Chytridiomycetes incertae sedis</taxon>
        <taxon>Blyttiomyces</taxon>
    </lineage>
</organism>
<sequence>MKWWFRIYCILTGQNGKYLAKKIQKILEKKLRLVDINGKLVEWSKVVDTSVYSTGLRMLGSLKNTRKVKVKESEKYRNLLPIFSELSIEPPFGLNPAESDFGSSYRVTKIDGKDDNIAQDIAIEHMEMTSIRYNLIGKSDNDLVVVGSSMSELETLTVDIPDCQRSSNVGKALPEELQQKIKPFIRDHFHHHFSRIGKMKIKEAVGEKKYIYIQLIEKYCQIQSKSHSSNNQYVVIGQSAGESLYMEQRCHDEGCYGQNILPTKVPKIMQDLLVNYFPWLITGMVTKDNVIQQSADLVQHIFPRIPLQITPFVQKTVKHPDTANGSITIPQQFSNVKNYFIVNVSNINIICNKESPDPLNFIKDNFVYFEEDPDLNYSLLDALGGTHNAIAQFMFDLKKDEYG</sequence>
<evidence type="ECO:0000313" key="1">
    <source>
        <dbReference type="EMBL" id="RKO83200.1"/>
    </source>
</evidence>